<dbReference type="AlphaFoldDB" id="A0A5B9PBK5"/>
<evidence type="ECO:0000313" key="3">
    <source>
        <dbReference type="Proteomes" id="UP000322214"/>
    </source>
</evidence>
<proteinExistence type="predicted"/>
<protein>
    <submittedName>
        <fullName evidence="2">Uncharacterized protein</fullName>
    </submittedName>
</protein>
<sequence precursor="true">MPKLQSNNLSRCFLACVLAACLLTTPGCVGALAQLIYTVKGHDVQPAYEGLNGKRVAVVCVSDASAYGPDTLTYTVEQAVGILLANGLKDESQIIAPARIENWRDSHGWNETEYVELGKGVEADMVVAIEIGSYSLTEGSTLFKGRSDVTVTVYDIEKDGQVPYSATPQHFVFPKHGRPAIQTSEREFEAFYLSQLTTMIANHFIVHDKLESFARDAATIQ</sequence>
<reference evidence="2 3" key="1">
    <citation type="submission" date="2019-08" db="EMBL/GenBank/DDBJ databases">
        <title>Deep-cultivation of Planctomycetes and their phenomic and genomic characterization uncovers novel biology.</title>
        <authorList>
            <person name="Wiegand S."/>
            <person name="Jogler M."/>
            <person name="Boedeker C."/>
            <person name="Pinto D."/>
            <person name="Vollmers J."/>
            <person name="Rivas-Marin E."/>
            <person name="Kohn T."/>
            <person name="Peeters S.H."/>
            <person name="Heuer A."/>
            <person name="Rast P."/>
            <person name="Oberbeckmann S."/>
            <person name="Bunk B."/>
            <person name="Jeske O."/>
            <person name="Meyerdierks A."/>
            <person name="Storesund J.E."/>
            <person name="Kallscheuer N."/>
            <person name="Luecker S."/>
            <person name="Lage O.M."/>
            <person name="Pohl T."/>
            <person name="Merkel B.J."/>
            <person name="Hornburger P."/>
            <person name="Mueller R.-W."/>
            <person name="Bruemmer F."/>
            <person name="Labrenz M."/>
            <person name="Spormann A.M."/>
            <person name="Op den Camp H."/>
            <person name="Overmann J."/>
            <person name="Amann R."/>
            <person name="Jetten M.S.M."/>
            <person name="Mascher T."/>
            <person name="Medema M.H."/>
            <person name="Devos D.P."/>
            <person name="Kaster A.-K."/>
            <person name="Ovreas L."/>
            <person name="Rohde M."/>
            <person name="Galperin M.Y."/>
            <person name="Jogler C."/>
        </authorList>
    </citation>
    <scope>NUCLEOTIDE SEQUENCE [LARGE SCALE GENOMIC DNA]</scope>
    <source>
        <strain evidence="2 3">FC18</strain>
    </source>
</reference>
<accession>A0A5B9PBK5</accession>
<organism evidence="2 3">
    <name type="scientific">Mariniblastus fucicola</name>
    <dbReference type="NCBI Taxonomy" id="980251"/>
    <lineage>
        <taxon>Bacteria</taxon>
        <taxon>Pseudomonadati</taxon>
        <taxon>Planctomycetota</taxon>
        <taxon>Planctomycetia</taxon>
        <taxon>Pirellulales</taxon>
        <taxon>Pirellulaceae</taxon>
        <taxon>Mariniblastus</taxon>
    </lineage>
</organism>
<evidence type="ECO:0000313" key="2">
    <source>
        <dbReference type="EMBL" id="QEG23684.1"/>
    </source>
</evidence>
<dbReference type="STRING" id="980251.GCA_001642875_04367"/>
<dbReference type="Proteomes" id="UP000322214">
    <property type="component" value="Chromosome"/>
</dbReference>
<dbReference type="OrthoDB" id="259392at2"/>
<dbReference type="KEGG" id="mff:MFFC18_35850"/>
<name>A0A5B9PBK5_9BACT</name>
<feature type="signal peptide" evidence="1">
    <location>
        <begin position="1"/>
        <end position="31"/>
    </location>
</feature>
<keyword evidence="1" id="KW-0732">Signal</keyword>
<feature type="chain" id="PRO_5023036142" evidence="1">
    <location>
        <begin position="32"/>
        <end position="221"/>
    </location>
</feature>
<gene>
    <name evidence="2" type="ORF">MFFC18_35850</name>
</gene>
<keyword evidence="3" id="KW-1185">Reference proteome</keyword>
<evidence type="ECO:0000256" key="1">
    <source>
        <dbReference type="SAM" id="SignalP"/>
    </source>
</evidence>
<dbReference type="RefSeq" id="WP_075086202.1">
    <property type="nucleotide sequence ID" value="NZ_CP042912.1"/>
</dbReference>
<dbReference type="EMBL" id="CP042912">
    <property type="protein sequence ID" value="QEG23684.1"/>
    <property type="molecule type" value="Genomic_DNA"/>
</dbReference>